<accession>A0A814CJ74</accession>
<dbReference type="Pfam" id="PF10551">
    <property type="entry name" value="MULE"/>
    <property type="match status" value="1"/>
</dbReference>
<evidence type="ECO:0000313" key="4">
    <source>
        <dbReference type="EMBL" id="CAF3717453.1"/>
    </source>
</evidence>
<evidence type="ECO:0000313" key="5">
    <source>
        <dbReference type="EMBL" id="CAF3880520.1"/>
    </source>
</evidence>
<sequence>MDGFPCVIGLLADRTHRTYVELFRELKDHATNLKMNFNPSRITSDFEKALIKAVASEFPQAHHSGCYFHFTQAIYRNIQTLGLTTAYRDDEDSRSACRKLMSLALIPLGDVKIAFEELQDDSPLTLRPLFNYFSRFWLNEAPIHLWNVCGTSRRTNNASEGISLVPSGLNLMVVYVGWHNRFNVRVNKHHPNIWHFINSLKDEETHLSHKYKSLALVGEKKKSV</sequence>
<dbReference type="EMBL" id="CAJNOQ010002136">
    <property type="protein sequence ID" value="CAF0940968.1"/>
    <property type="molecule type" value="Genomic_DNA"/>
</dbReference>
<comment type="caution">
    <text evidence="2">The sequence shown here is derived from an EMBL/GenBank/DDBJ whole genome shotgun (WGS) entry which is preliminary data.</text>
</comment>
<dbReference type="AlphaFoldDB" id="A0A814CJ74"/>
<evidence type="ECO:0000313" key="6">
    <source>
        <dbReference type="Proteomes" id="UP000663829"/>
    </source>
</evidence>
<feature type="domain" description="MULE transposase" evidence="1">
    <location>
        <begin position="4"/>
        <end position="72"/>
    </location>
</feature>
<dbReference type="Proteomes" id="UP000681722">
    <property type="component" value="Unassembled WGS sequence"/>
</dbReference>
<dbReference type="Proteomes" id="UP000663829">
    <property type="component" value="Unassembled WGS sequence"/>
</dbReference>
<dbReference type="EMBL" id="CAJOBC010002136">
    <property type="protein sequence ID" value="CAF3717453.1"/>
    <property type="molecule type" value="Genomic_DNA"/>
</dbReference>
<reference evidence="2" key="1">
    <citation type="submission" date="2021-02" db="EMBL/GenBank/DDBJ databases">
        <authorList>
            <person name="Nowell W R."/>
        </authorList>
    </citation>
    <scope>NUCLEOTIDE SEQUENCE</scope>
</reference>
<evidence type="ECO:0000313" key="3">
    <source>
        <dbReference type="EMBL" id="CAF1112155.1"/>
    </source>
</evidence>
<proteinExistence type="predicted"/>
<evidence type="ECO:0000313" key="2">
    <source>
        <dbReference type="EMBL" id="CAF0940968.1"/>
    </source>
</evidence>
<gene>
    <name evidence="2" type="ORF">GPM918_LOCUS10707</name>
    <name evidence="3" type="ORF">OVA965_LOCUS19809</name>
    <name evidence="4" type="ORF">SRO942_LOCUS10708</name>
    <name evidence="5" type="ORF">TMI583_LOCUS19985</name>
</gene>
<dbReference type="InterPro" id="IPR018289">
    <property type="entry name" value="MULE_transposase_dom"/>
</dbReference>
<name>A0A814CJ74_9BILA</name>
<dbReference type="Proteomes" id="UP000682733">
    <property type="component" value="Unassembled WGS sequence"/>
</dbReference>
<dbReference type="EMBL" id="CAJNOK010010316">
    <property type="protein sequence ID" value="CAF1112155.1"/>
    <property type="molecule type" value="Genomic_DNA"/>
</dbReference>
<dbReference type="OrthoDB" id="6125533at2759"/>
<keyword evidence="6" id="KW-1185">Reference proteome</keyword>
<evidence type="ECO:0000259" key="1">
    <source>
        <dbReference type="Pfam" id="PF10551"/>
    </source>
</evidence>
<dbReference type="EMBL" id="CAJOBA010013707">
    <property type="protein sequence ID" value="CAF3880520.1"/>
    <property type="molecule type" value="Genomic_DNA"/>
</dbReference>
<organism evidence="2 6">
    <name type="scientific">Didymodactylos carnosus</name>
    <dbReference type="NCBI Taxonomy" id="1234261"/>
    <lineage>
        <taxon>Eukaryota</taxon>
        <taxon>Metazoa</taxon>
        <taxon>Spiralia</taxon>
        <taxon>Gnathifera</taxon>
        <taxon>Rotifera</taxon>
        <taxon>Eurotatoria</taxon>
        <taxon>Bdelloidea</taxon>
        <taxon>Philodinida</taxon>
        <taxon>Philodinidae</taxon>
        <taxon>Didymodactylos</taxon>
    </lineage>
</organism>
<protein>
    <recommendedName>
        <fullName evidence="1">MULE transposase domain-containing protein</fullName>
    </recommendedName>
</protein>
<dbReference type="Proteomes" id="UP000677228">
    <property type="component" value="Unassembled WGS sequence"/>
</dbReference>